<proteinExistence type="predicted"/>
<dbReference type="AlphaFoldDB" id="A0A9D1DQA7"/>
<organism evidence="2 3">
    <name type="scientific">Candidatus Gallacutalibacter pullicola</name>
    <dbReference type="NCBI Taxonomy" id="2840830"/>
    <lineage>
        <taxon>Bacteria</taxon>
        <taxon>Bacillati</taxon>
        <taxon>Bacillota</taxon>
        <taxon>Clostridia</taxon>
        <taxon>Eubacteriales</taxon>
        <taxon>Candidatus Gallacutalibacter</taxon>
    </lineage>
</organism>
<dbReference type="EMBL" id="DVHF01000061">
    <property type="protein sequence ID" value="HIR57075.1"/>
    <property type="molecule type" value="Genomic_DNA"/>
</dbReference>
<dbReference type="Gene3D" id="1.20.1280.290">
    <property type="match status" value="1"/>
</dbReference>
<name>A0A9D1DQA7_9FIRM</name>
<dbReference type="Proteomes" id="UP000886785">
    <property type="component" value="Unassembled WGS sequence"/>
</dbReference>
<comment type="caution">
    <text evidence="2">The sequence shown here is derived from an EMBL/GenBank/DDBJ whole genome shotgun (WGS) entry which is preliminary data.</text>
</comment>
<keyword evidence="1" id="KW-0812">Transmembrane</keyword>
<feature type="transmembrane region" description="Helical" evidence="1">
    <location>
        <begin position="66"/>
        <end position="83"/>
    </location>
</feature>
<evidence type="ECO:0008006" key="4">
    <source>
        <dbReference type="Google" id="ProtNLM"/>
    </source>
</evidence>
<sequence length="95" mass="11027">MPSVAEIFETIMIISFGISWPLSIVRSVRSRSTKGKSVLFSIFIAIGYVCGLISKCMTQTYNLAFWFYFPNLFFVCTDICLYFRNRAIERREGTR</sequence>
<feature type="transmembrane region" description="Helical" evidence="1">
    <location>
        <begin position="6"/>
        <end position="25"/>
    </location>
</feature>
<protein>
    <recommendedName>
        <fullName evidence="4">PQ loop repeat protein</fullName>
    </recommendedName>
</protein>
<keyword evidence="1" id="KW-0472">Membrane</keyword>
<reference evidence="2" key="2">
    <citation type="journal article" date="2021" name="PeerJ">
        <title>Extensive microbial diversity within the chicken gut microbiome revealed by metagenomics and culture.</title>
        <authorList>
            <person name="Gilroy R."/>
            <person name="Ravi A."/>
            <person name="Getino M."/>
            <person name="Pursley I."/>
            <person name="Horton D.L."/>
            <person name="Alikhan N.F."/>
            <person name="Baker D."/>
            <person name="Gharbi K."/>
            <person name="Hall N."/>
            <person name="Watson M."/>
            <person name="Adriaenssens E.M."/>
            <person name="Foster-Nyarko E."/>
            <person name="Jarju S."/>
            <person name="Secka A."/>
            <person name="Antonio M."/>
            <person name="Oren A."/>
            <person name="Chaudhuri R.R."/>
            <person name="La Ragione R."/>
            <person name="Hildebrand F."/>
            <person name="Pallen M.J."/>
        </authorList>
    </citation>
    <scope>NUCLEOTIDE SEQUENCE</scope>
    <source>
        <strain evidence="2">ChiSjej1B19-7085</strain>
    </source>
</reference>
<reference evidence="2" key="1">
    <citation type="submission" date="2020-10" db="EMBL/GenBank/DDBJ databases">
        <authorList>
            <person name="Gilroy R."/>
        </authorList>
    </citation>
    <scope>NUCLEOTIDE SEQUENCE</scope>
    <source>
        <strain evidence="2">ChiSjej1B19-7085</strain>
    </source>
</reference>
<evidence type="ECO:0000313" key="2">
    <source>
        <dbReference type="EMBL" id="HIR57075.1"/>
    </source>
</evidence>
<evidence type="ECO:0000256" key="1">
    <source>
        <dbReference type="SAM" id="Phobius"/>
    </source>
</evidence>
<keyword evidence="1" id="KW-1133">Transmembrane helix</keyword>
<accession>A0A9D1DQA7</accession>
<evidence type="ECO:0000313" key="3">
    <source>
        <dbReference type="Proteomes" id="UP000886785"/>
    </source>
</evidence>
<gene>
    <name evidence="2" type="ORF">IAA54_05350</name>
</gene>
<feature type="transmembrane region" description="Helical" evidence="1">
    <location>
        <begin position="37"/>
        <end position="54"/>
    </location>
</feature>